<dbReference type="Gene3D" id="1.20.1250.20">
    <property type="entry name" value="MFS general substrate transporter like domains"/>
    <property type="match status" value="1"/>
</dbReference>
<keyword evidence="3 5" id="KW-1133">Transmembrane helix</keyword>
<dbReference type="GO" id="GO:0016020">
    <property type="term" value="C:membrane"/>
    <property type="evidence" value="ECO:0007669"/>
    <property type="project" value="UniProtKB-SubCell"/>
</dbReference>
<feature type="transmembrane region" description="Helical" evidence="5">
    <location>
        <begin position="268"/>
        <end position="287"/>
    </location>
</feature>
<evidence type="ECO:0000256" key="3">
    <source>
        <dbReference type="ARBA" id="ARBA00022989"/>
    </source>
</evidence>
<comment type="subcellular location">
    <subcellularLocation>
        <location evidence="1">Membrane</location>
        <topology evidence="1">Multi-pass membrane protein</topology>
    </subcellularLocation>
</comment>
<evidence type="ECO:0000313" key="7">
    <source>
        <dbReference type="Proteomes" id="UP001295684"/>
    </source>
</evidence>
<feature type="transmembrane region" description="Helical" evidence="5">
    <location>
        <begin position="184"/>
        <end position="201"/>
    </location>
</feature>
<dbReference type="EMBL" id="CAMPGE010002782">
    <property type="protein sequence ID" value="CAI2361593.1"/>
    <property type="molecule type" value="Genomic_DNA"/>
</dbReference>
<organism evidence="6 7">
    <name type="scientific">Euplotes crassus</name>
    <dbReference type="NCBI Taxonomy" id="5936"/>
    <lineage>
        <taxon>Eukaryota</taxon>
        <taxon>Sar</taxon>
        <taxon>Alveolata</taxon>
        <taxon>Ciliophora</taxon>
        <taxon>Intramacronucleata</taxon>
        <taxon>Spirotrichea</taxon>
        <taxon>Hypotrichia</taxon>
        <taxon>Euplotida</taxon>
        <taxon>Euplotidae</taxon>
        <taxon>Moneuplotes</taxon>
    </lineage>
</organism>
<comment type="caution">
    <text evidence="6">The sequence shown here is derived from an EMBL/GenBank/DDBJ whole genome shotgun (WGS) entry which is preliminary data.</text>
</comment>
<dbReference type="PANTHER" id="PTHR24064">
    <property type="entry name" value="SOLUTE CARRIER FAMILY 22 MEMBER"/>
    <property type="match status" value="1"/>
</dbReference>
<feature type="transmembrane region" description="Helical" evidence="5">
    <location>
        <begin position="122"/>
        <end position="147"/>
    </location>
</feature>
<name>A0AAD1U466_EUPCR</name>
<evidence type="ECO:0000313" key="6">
    <source>
        <dbReference type="EMBL" id="CAI2361593.1"/>
    </source>
</evidence>
<feature type="transmembrane region" description="Helical" evidence="5">
    <location>
        <begin position="237"/>
        <end position="256"/>
    </location>
</feature>
<evidence type="ECO:0000256" key="4">
    <source>
        <dbReference type="ARBA" id="ARBA00023136"/>
    </source>
</evidence>
<keyword evidence="7" id="KW-1185">Reference proteome</keyword>
<reference evidence="6" key="1">
    <citation type="submission" date="2023-07" db="EMBL/GenBank/DDBJ databases">
        <authorList>
            <consortium name="AG Swart"/>
            <person name="Singh M."/>
            <person name="Singh A."/>
            <person name="Seah K."/>
            <person name="Emmerich C."/>
        </authorList>
    </citation>
    <scope>NUCLEOTIDE SEQUENCE</scope>
    <source>
        <strain evidence="6">DP1</strain>
    </source>
</reference>
<evidence type="ECO:0000256" key="5">
    <source>
        <dbReference type="SAM" id="Phobius"/>
    </source>
</evidence>
<keyword evidence="4 5" id="KW-0472">Membrane</keyword>
<evidence type="ECO:0000256" key="1">
    <source>
        <dbReference type="ARBA" id="ARBA00004141"/>
    </source>
</evidence>
<gene>
    <name evidence="6" type="ORF">ECRASSUSDP1_LOCUS2904</name>
</gene>
<dbReference type="Proteomes" id="UP001295684">
    <property type="component" value="Unassembled WGS sequence"/>
</dbReference>
<evidence type="ECO:0000256" key="2">
    <source>
        <dbReference type="ARBA" id="ARBA00022692"/>
    </source>
</evidence>
<sequence length="304" mass="34214">MFSTNPCVSQVFVREEEVVSAQRESIALIAGFNKVEMDEVYLIDAEEKENNETEGLLRRCGHDGVGKKASDWQEGGKDGEKKVRVGHDLGDFGFYLFLVKVPERMIEVSQYSAIEELKNPIILLNLVCIAGLFCVCCFCYQMVGFYIKYIGGNIYVNTLATCFSEILGNFCASCSQRIIGTKNTFLFFFTMTFMFSLPMIMTRDVVLVAISIFGCKFFLEGAFMVCYYANAEFFPSLFSPFAFSFCGFFSHIIGALAPEVAEVKPGSVPIFVLLVFMMIGVVFTVLLKKRYTSDSEEPDFEKLK</sequence>
<dbReference type="SUPFAM" id="SSF103473">
    <property type="entry name" value="MFS general substrate transporter"/>
    <property type="match status" value="1"/>
</dbReference>
<feature type="transmembrane region" description="Helical" evidence="5">
    <location>
        <begin position="153"/>
        <end position="172"/>
    </location>
</feature>
<keyword evidence="2 5" id="KW-0812">Transmembrane</keyword>
<protein>
    <submittedName>
        <fullName evidence="6">Uncharacterized protein</fullName>
    </submittedName>
</protein>
<proteinExistence type="predicted"/>
<accession>A0AAD1U466</accession>
<dbReference type="InterPro" id="IPR036259">
    <property type="entry name" value="MFS_trans_sf"/>
</dbReference>
<dbReference type="AlphaFoldDB" id="A0AAD1U466"/>
<feature type="transmembrane region" description="Helical" evidence="5">
    <location>
        <begin position="207"/>
        <end position="230"/>
    </location>
</feature>